<evidence type="ECO:0000256" key="1">
    <source>
        <dbReference type="SAM" id="MobiDB-lite"/>
    </source>
</evidence>
<evidence type="ECO:0000313" key="3">
    <source>
        <dbReference type="Proteomes" id="UP000045706"/>
    </source>
</evidence>
<dbReference type="EMBL" id="CVQI01035180">
    <property type="protein sequence ID" value="CRK46007.1"/>
    <property type="molecule type" value="Genomic_DNA"/>
</dbReference>
<feature type="non-terminal residue" evidence="2">
    <location>
        <position position="80"/>
    </location>
</feature>
<gene>
    <name evidence="2" type="ORF">BN1723_019855</name>
</gene>
<accession>A0A0G4NHP3</accession>
<feature type="region of interest" description="Disordered" evidence="1">
    <location>
        <begin position="1"/>
        <end position="80"/>
    </location>
</feature>
<dbReference type="AlphaFoldDB" id="A0A0G4NHP3"/>
<name>A0A0G4NHP3_VERLO</name>
<reference evidence="3" key="1">
    <citation type="submission" date="2015-05" db="EMBL/GenBank/DDBJ databases">
        <authorList>
            <person name="Fogelqvist Johan"/>
        </authorList>
    </citation>
    <scope>NUCLEOTIDE SEQUENCE [LARGE SCALE GENOMIC DNA]</scope>
</reference>
<protein>
    <submittedName>
        <fullName evidence="2">Uncharacterized protein</fullName>
    </submittedName>
</protein>
<sequence length="80" mass="8845">MLSSPSRNLQARQRATHRRQNSTPSAFEPAKIPALPTVQNRQRALGHRRGLSLDTRRQHLSPASAAAATTTTPTRQDFAM</sequence>
<proteinExistence type="predicted"/>
<evidence type="ECO:0000313" key="2">
    <source>
        <dbReference type="EMBL" id="CRK46007.1"/>
    </source>
</evidence>
<feature type="compositionally biased region" description="Polar residues" evidence="1">
    <location>
        <begin position="1"/>
        <end position="13"/>
    </location>
</feature>
<organism evidence="2 3">
    <name type="scientific">Verticillium longisporum</name>
    <name type="common">Verticillium dahliae var. longisporum</name>
    <dbReference type="NCBI Taxonomy" id="100787"/>
    <lineage>
        <taxon>Eukaryota</taxon>
        <taxon>Fungi</taxon>
        <taxon>Dikarya</taxon>
        <taxon>Ascomycota</taxon>
        <taxon>Pezizomycotina</taxon>
        <taxon>Sordariomycetes</taxon>
        <taxon>Hypocreomycetidae</taxon>
        <taxon>Glomerellales</taxon>
        <taxon>Plectosphaerellaceae</taxon>
        <taxon>Verticillium</taxon>
    </lineage>
</organism>
<dbReference type="Proteomes" id="UP000045706">
    <property type="component" value="Unassembled WGS sequence"/>
</dbReference>
<feature type="compositionally biased region" description="Low complexity" evidence="1">
    <location>
        <begin position="61"/>
        <end position="74"/>
    </location>
</feature>